<accession>A0ABP1BP62</accession>
<sequence>MCHRSTSLSRVVSGELAKDSAQLFGCFANGCGFKYQLTRLNTPGMSTTHCAHFICKVIAFVWSHHQAR</sequence>
<dbReference type="Proteomes" id="UP001497522">
    <property type="component" value="Chromosome 6"/>
</dbReference>
<proteinExistence type="predicted"/>
<evidence type="ECO:0000313" key="1">
    <source>
        <dbReference type="EMBL" id="CAK9877809.1"/>
    </source>
</evidence>
<protein>
    <submittedName>
        <fullName evidence="1">Uncharacterized protein</fullName>
    </submittedName>
</protein>
<reference evidence="1" key="1">
    <citation type="submission" date="2024-03" db="EMBL/GenBank/DDBJ databases">
        <authorList>
            <consortium name="ELIXIR-Norway"/>
            <consortium name="Elixir Norway"/>
        </authorList>
    </citation>
    <scope>NUCLEOTIDE SEQUENCE</scope>
</reference>
<gene>
    <name evidence="1" type="ORF">CSSPJE1EN2_LOCUS19634</name>
</gene>
<name>A0ABP1BP62_9BRYO</name>
<dbReference type="EMBL" id="OZ023707">
    <property type="protein sequence ID" value="CAK9877809.1"/>
    <property type="molecule type" value="Genomic_DNA"/>
</dbReference>
<evidence type="ECO:0000313" key="2">
    <source>
        <dbReference type="Proteomes" id="UP001497522"/>
    </source>
</evidence>
<organism evidence="1 2">
    <name type="scientific">Sphagnum jensenii</name>
    <dbReference type="NCBI Taxonomy" id="128206"/>
    <lineage>
        <taxon>Eukaryota</taxon>
        <taxon>Viridiplantae</taxon>
        <taxon>Streptophyta</taxon>
        <taxon>Embryophyta</taxon>
        <taxon>Bryophyta</taxon>
        <taxon>Sphagnophytina</taxon>
        <taxon>Sphagnopsida</taxon>
        <taxon>Sphagnales</taxon>
        <taxon>Sphagnaceae</taxon>
        <taxon>Sphagnum</taxon>
    </lineage>
</organism>
<keyword evidence="2" id="KW-1185">Reference proteome</keyword>